<keyword evidence="7" id="KW-0560">Oxidoreductase</keyword>
<dbReference type="Pfam" id="PF03473">
    <property type="entry name" value="MOSC"/>
    <property type="match status" value="1"/>
</dbReference>
<dbReference type="Pfam" id="PF00175">
    <property type="entry name" value="NAD_binding_1"/>
    <property type="match status" value="1"/>
</dbReference>
<dbReference type="PANTHER" id="PTHR47354:SF6">
    <property type="entry name" value="NADH OXIDOREDUCTASE HCR"/>
    <property type="match status" value="1"/>
</dbReference>
<dbReference type="InterPro" id="IPR005302">
    <property type="entry name" value="MoCF_Sase_C"/>
</dbReference>
<dbReference type="PROSITE" id="PS51384">
    <property type="entry name" value="FAD_FR"/>
    <property type="match status" value="1"/>
</dbReference>
<dbReference type="SUPFAM" id="SSF50800">
    <property type="entry name" value="PK beta-barrel domain-like"/>
    <property type="match status" value="1"/>
</dbReference>
<dbReference type="CDD" id="cd00207">
    <property type="entry name" value="fer2"/>
    <property type="match status" value="1"/>
</dbReference>
<reference evidence="15 16" key="1">
    <citation type="submission" date="2016-11" db="EMBL/GenBank/DDBJ databases">
        <authorList>
            <person name="Jaros S."/>
            <person name="Januszkiewicz K."/>
            <person name="Wedrychowicz H."/>
        </authorList>
    </citation>
    <scope>NUCLEOTIDE SEQUENCE [LARGE SCALE GENOMIC DNA]</scope>
    <source>
        <strain evidence="15 16">CECT 7868</strain>
    </source>
</reference>
<evidence type="ECO:0000256" key="7">
    <source>
        <dbReference type="ARBA" id="ARBA00023002"/>
    </source>
</evidence>
<keyword evidence="3" id="KW-0472">Membrane</keyword>
<accession>A0A1M5ZXJ3</accession>
<evidence type="ECO:0000256" key="2">
    <source>
        <dbReference type="ARBA" id="ARBA00022630"/>
    </source>
</evidence>
<dbReference type="InterPro" id="IPR001709">
    <property type="entry name" value="Flavoprot_Pyr_Nucl_cyt_Rdtase"/>
</dbReference>
<dbReference type="Pfam" id="PF00970">
    <property type="entry name" value="FAD_binding_6"/>
    <property type="match status" value="1"/>
</dbReference>
<keyword evidence="3" id="KW-0812">Transmembrane</keyword>
<dbReference type="OrthoDB" id="581532at2"/>
<dbReference type="PRINTS" id="PR00410">
    <property type="entry name" value="PHEHYDRXLASE"/>
</dbReference>
<dbReference type="AlphaFoldDB" id="A0A1M5ZXJ3"/>
<dbReference type="PROSITE" id="PS00197">
    <property type="entry name" value="2FE2S_FER_1"/>
    <property type="match status" value="1"/>
</dbReference>
<keyword evidence="6" id="KW-0274">FAD</keyword>
<dbReference type="SUPFAM" id="SSF63380">
    <property type="entry name" value="Riboflavin synthase domain-like"/>
    <property type="match status" value="1"/>
</dbReference>
<dbReference type="InterPro" id="IPR036010">
    <property type="entry name" value="2Fe-2S_ferredoxin-like_sf"/>
</dbReference>
<dbReference type="Gene3D" id="2.40.30.10">
    <property type="entry name" value="Translation factors"/>
    <property type="match status" value="1"/>
</dbReference>
<dbReference type="InterPro" id="IPR039261">
    <property type="entry name" value="FNR_nucleotide-bd"/>
</dbReference>
<keyword evidence="9" id="KW-0411">Iron-sulfur</keyword>
<dbReference type="InterPro" id="IPR050415">
    <property type="entry name" value="MRET"/>
</dbReference>
<dbReference type="Pfam" id="PF03476">
    <property type="entry name" value="MOSC_N"/>
    <property type="match status" value="1"/>
</dbReference>
<dbReference type="InterPro" id="IPR006058">
    <property type="entry name" value="2Fe2S_fd_BS"/>
</dbReference>
<dbReference type="GO" id="GO:0051537">
    <property type="term" value="F:2 iron, 2 sulfur cluster binding"/>
    <property type="evidence" value="ECO:0007669"/>
    <property type="project" value="UniProtKB-KW"/>
</dbReference>
<keyword evidence="2" id="KW-0285">Flavoprotein</keyword>
<feature type="domain" description="2Fe-2S ferredoxin-type" evidence="12">
    <location>
        <begin position="521"/>
        <end position="605"/>
    </location>
</feature>
<dbReference type="PANTHER" id="PTHR47354">
    <property type="entry name" value="NADH OXIDOREDUCTASE HCR"/>
    <property type="match status" value="1"/>
</dbReference>
<dbReference type="PRINTS" id="PR00371">
    <property type="entry name" value="FPNCR"/>
</dbReference>
<evidence type="ECO:0000313" key="15">
    <source>
        <dbReference type="EMBL" id="SHI28749.1"/>
    </source>
</evidence>
<comment type="cofactor">
    <cofactor evidence="10">
        <name>[2Fe-2S] cluster</name>
        <dbReference type="ChEBI" id="CHEBI:190135"/>
    </cofactor>
</comment>
<dbReference type="SUPFAM" id="SSF52343">
    <property type="entry name" value="Ferredoxin reductase-like, C-terminal NADP-linked domain"/>
    <property type="match status" value="1"/>
</dbReference>
<dbReference type="Proteomes" id="UP000184608">
    <property type="component" value="Unassembled WGS sequence"/>
</dbReference>
<dbReference type="RefSeq" id="WP_073604989.1">
    <property type="nucleotide sequence ID" value="NZ_FQXZ01000039.1"/>
</dbReference>
<keyword evidence="8" id="KW-0408">Iron</keyword>
<comment type="cofactor">
    <cofactor evidence="1">
        <name>FAD</name>
        <dbReference type="ChEBI" id="CHEBI:57692"/>
    </cofactor>
</comment>
<evidence type="ECO:0000259" key="14">
    <source>
        <dbReference type="PROSITE" id="PS51384"/>
    </source>
</evidence>
<dbReference type="InterPro" id="IPR001433">
    <property type="entry name" value="OxRdtase_FAD/NAD-bd"/>
</dbReference>
<dbReference type="InterPro" id="IPR001041">
    <property type="entry name" value="2Fe-2S_ferredoxin-type"/>
</dbReference>
<evidence type="ECO:0000256" key="9">
    <source>
        <dbReference type="ARBA" id="ARBA00023014"/>
    </source>
</evidence>
<evidence type="ECO:0000256" key="1">
    <source>
        <dbReference type="ARBA" id="ARBA00001974"/>
    </source>
</evidence>
<dbReference type="SUPFAM" id="SSF54292">
    <property type="entry name" value="2Fe-2S ferredoxin-like"/>
    <property type="match status" value="1"/>
</dbReference>
<dbReference type="InterPro" id="IPR008333">
    <property type="entry name" value="Cbr1-like_FAD-bd_dom"/>
</dbReference>
<keyword evidence="16" id="KW-1185">Reference proteome</keyword>
<evidence type="ECO:0000259" key="13">
    <source>
        <dbReference type="PROSITE" id="PS51340"/>
    </source>
</evidence>
<feature type="domain" description="MOSC" evidence="13">
    <location>
        <begin position="120"/>
        <end position="264"/>
    </location>
</feature>
<dbReference type="SUPFAM" id="SSF141673">
    <property type="entry name" value="MOSC N-terminal domain-like"/>
    <property type="match status" value="1"/>
</dbReference>
<gene>
    <name evidence="15" type="ORF">VA7868_03364</name>
</gene>
<comment type="similarity">
    <text evidence="11">In the N-terminal section; belongs to the FAD-binding oxidoreductase type 6 family.</text>
</comment>
<dbReference type="InterPro" id="IPR012675">
    <property type="entry name" value="Beta-grasp_dom_sf"/>
</dbReference>
<dbReference type="PROSITE" id="PS51085">
    <property type="entry name" value="2FE2S_FER_2"/>
    <property type="match status" value="1"/>
</dbReference>
<dbReference type="STRING" id="1216006.VA7868_03364"/>
<dbReference type="Gene3D" id="3.10.20.30">
    <property type="match status" value="1"/>
</dbReference>
<keyword evidence="4" id="KW-0001">2Fe-2S</keyword>
<dbReference type="EMBL" id="FQXZ01000039">
    <property type="protein sequence ID" value="SHI28749.1"/>
    <property type="molecule type" value="Genomic_DNA"/>
</dbReference>
<evidence type="ECO:0000256" key="4">
    <source>
        <dbReference type="ARBA" id="ARBA00022714"/>
    </source>
</evidence>
<evidence type="ECO:0000256" key="5">
    <source>
        <dbReference type="ARBA" id="ARBA00022723"/>
    </source>
</evidence>
<protein>
    <submittedName>
        <fullName evidence="15">Stearoyl-CoA 9-desaturase electron transfer partner</fullName>
    </submittedName>
</protein>
<dbReference type="CDD" id="cd06215">
    <property type="entry name" value="FNR_iron_sulfur_binding_1"/>
    <property type="match status" value="1"/>
</dbReference>
<keyword evidence="5" id="KW-0479">Metal-binding</keyword>
<feature type="domain" description="FAD-binding FR-type" evidence="14">
    <location>
        <begin position="276"/>
        <end position="379"/>
    </location>
</feature>
<evidence type="ECO:0000256" key="8">
    <source>
        <dbReference type="ARBA" id="ARBA00023004"/>
    </source>
</evidence>
<dbReference type="Gene3D" id="3.40.50.80">
    <property type="entry name" value="Nucleotide-binding domain of ferredoxin-NADP reductase (FNR) module"/>
    <property type="match status" value="1"/>
</dbReference>
<evidence type="ECO:0000313" key="16">
    <source>
        <dbReference type="Proteomes" id="UP000184608"/>
    </source>
</evidence>
<dbReference type="GO" id="GO:0016491">
    <property type="term" value="F:oxidoreductase activity"/>
    <property type="evidence" value="ECO:0007669"/>
    <property type="project" value="UniProtKB-KW"/>
</dbReference>
<dbReference type="Pfam" id="PF00111">
    <property type="entry name" value="Fer2"/>
    <property type="match status" value="1"/>
</dbReference>
<dbReference type="PROSITE" id="PS51340">
    <property type="entry name" value="MOSC"/>
    <property type="match status" value="1"/>
</dbReference>
<dbReference type="InterPro" id="IPR005303">
    <property type="entry name" value="MOCOS_middle"/>
</dbReference>
<dbReference type="GO" id="GO:0030151">
    <property type="term" value="F:molybdenum ion binding"/>
    <property type="evidence" value="ECO:0007669"/>
    <property type="project" value="InterPro"/>
</dbReference>
<dbReference type="GO" id="GO:0030170">
    <property type="term" value="F:pyridoxal phosphate binding"/>
    <property type="evidence" value="ECO:0007669"/>
    <property type="project" value="InterPro"/>
</dbReference>
<evidence type="ECO:0000259" key="12">
    <source>
        <dbReference type="PROSITE" id="PS51085"/>
    </source>
</evidence>
<organism evidence="15 16">
    <name type="scientific">Vibrio aerogenes CECT 7868</name>
    <dbReference type="NCBI Taxonomy" id="1216006"/>
    <lineage>
        <taxon>Bacteria</taxon>
        <taxon>Pseudomonadati</taxon>
        <taxon>Pseudomonadota</taxon>
        <taxon>Gammaproteobacteria</taxon>
        <taxon>Vibrionales</taxon>
        <taxon>Vibrionaceae</taxon>
        <taxon>Vibrio</taxon>
    </lineage>
</organism>
<evidence type="ECO:0000256" key="3">
    <source>
        <dbReference type="ARBA" id="ARBA00022692"/>
    </source>
</evidence>
<evidence type="ECO:0000256" key="6">
    <source>
        <dbReference type="ARBA" id="ARBA00022827"/>
    </source>
</evidence>
<dbReference type="InterPro" id="IPR011037">
    <property type="entry name" value="Pyrv_Knase-like_insert_dom_sf"/>
</dbReference>
<name>A0A1M5ZXJ3_9VIBR</name>
<sequence>MSSAKVSQINVYPVKSTGGISISQSWVEKQGLAFDRRLMLALPDGQMITARSFPQILQISSVIVADGLRFSAEGMPALHLRYQDFKMQAVDSTVWKDTFTAYTTTDEANDWFSRIIGKHIEVLFTGDISHRYREKLGHEVSFADGYPVLLISEASLDALNERSTEHHQMSQFRTNLVVSGTEPFAEDGWKRIRIGDVEFEVMKPCERCIMTTVDPVTGKPRPTKEPLRTLSQFRANESGEVCFGQNLVAKNEGMIRTDDPIEVLEYQEKAVYPELQEQVVLECVAREEIARDFVTFWLSAKQGAVAGYLPGQYMSVELQIDGGPVSRCYTLSSSPSRPDSVALSVKRVQGGTVSNWLIDHFHPEHVLLAKQPDGVFHLPELSDKPLLLLSAGSGVTPMLSMVRWLADHNQLDDVVFYHQCRSVEDIPCRDELQSLRQAHSGLRVIFSLTQPPVDWFGLKGRLSSAHMKQVPALDAREVYICGPEGFIDQARGLLAEAGVPEDACHQELFTAASVTVDAPYQDLIIRMNDHQITGNNQQTLLEQAENQDISIPYSCRAGLCGACRVKVTQGKVRQESSPALDEDAVAQGIVLACCCTPETDVDISF</sequence>
<proteinExistence type="inferred from homology"/>
<evidence type="ECO:0000256" key="11">
    <source>
        <dbReference type="ARBA" id="ARBA00061434"/>
    </source>
</evidence>
<dbReference type="InterPro" id="IPR017938">
    <property type="entry name" value="Riboflavin_synthase-like_b-brl"/>
</dbReference>
<evidence type="ECO:0000256" key="10">
    <source>
        <dbReference type="ARBA" id="ARBA00034078"/>
    </source>
</evidence>
<dbReference type="InterPro" id="IPR017927">
    <property type="entry name" value="FAD-bd_FR_type"/>
</dbReference>